<dbReference type="GeneID" id="136814202"/>
<proteinExistence type="predicted"/>
<evidence type="ECO:0000256" key="1">
    <source>
        <dbReference type="SAM" id="Coils"/>
    </source>
</evidence>
<dbReference type="AlphaFoldDB" id="A0A7M5UA82"/>
<keyword evidence="1" id="KW-0175">Coiled coil</keyword>
<dbReference type="Proteomes" id="UP000594262">
    <property type="component" value="Unplaced"/>
</dbReference>
<name>A0A7M5UA82_9CNID</name>
<evidence type="ECO:0000313" key="3">
    <source>
        <dbReference type="EnsemblMetazoa" id="CLYHEMP008131.1"/>
    </source>
</evidence>
<evidence type="ECO:0000313" key="4">
    <source>
        <dbReference type="Proteomes" id="UP000594262"/>
    </source>
</evidence>
<feature type="region of interest" description="Disordered" evidence="2">
    <location>
        <begin position="334"/>
        <end position="360"/>
    </location>
</feature>
<feature type="compositionally biased region" description="Polar residues" evidence="2">
    <location>
        <begin position="348"/>
        <end position="360"/>
    </location>
</feature>
<evidence type="ECO:0000256" key="2">
    <source>
        <dbReference type="SAM" id="MobiDB-lite"/>
    </source>
</evidence>
<dbReference type="OrthoDB" id="5406275at2759"/>
<dbReference type="PANTHER" id="PTHR33488:SF2">
    <property type="entry name" value="EARLY ENDOSOME ANTIGEN 1-LIKE"/>
    <property type="match status" value="1"/>
</dbReference>
<dbReference type="PANTHER" id="PTHR33488">
    <property type="entry name" value="ZGC:162509"/>
    <property type="match status" value="1"/>
</dbReference>
<keyword evidence="4" id="KW-1185">Reference proteome</keyword>
<sequence length="596" mass="66843">MKSALKILLSPTSEPSDIQNFLPVRLMAIKQVSDDAKVKCEEVVKELMHVIEVTDEVFMGLVVKQIDVKTALEQLELNIANTKREIKRSDQVTKANEKALKDMEGQVKSAKEDWKDAMASMPSAQDLMMASVTESLTSIVNTGANAAIQMGTQYVNMMTMSAMGGMGGMPPQQMGGMQNPQQAPNQNVQYPAQGTHVENPKVDFLRDKYMVKNSQINLFANLLLNYFDDSDGDIKLREKVVEKGDKDIQVGKILEAETSFNMMQKNIKGMDAGDHKTTKNQLLRLIDNALKTIEGIQKLPESVATIQKLFNQAEKIISQSDTIESSLKVNAGISQFNNPNPTLPPSQAPSGSSGDLSQTMNDNAHKKVEAYHSQLDSLRIRAEEEKQRFNASRQVLSGEMRKLENFKSRDATSLQMIEVLKQEKIALTQVKESWADLVQFFTSMSNLINSTLAPSLNMFVADSERVAKSKSVKNMAIEVVYQTAYQVVKVNHAVNNLAGSYKEISQKYLIPLCSKLDEILFLKQGKLEKWRLELCEECRKAHEDIERIVDKHHEEFLANCHKKTSAIDTPITEEKRKQIQADAEKMVEGKELDFGF</sequence>
<protein>
    <submittedName>
        <fullName evidence="3">Uncharacterized protein</fullName>
    </submittedName>
</protein>
<accession>A0A7M5UA82</accession>
<dbReference type="EnsemblMetazoa" id="CLYHEMT008131.1">
    <property type="protein sequence ID" value="CLYHEMP008131.1"/>
    <property type="gene ID" value="CLYHEMG008131"/>
</dbReference>
<dbReference type="RefSeq" id="XP_066926818.1">
    <property type="nucleotide sequence ID" value="XM_067070717.1"/>
</dbReference>
<reference evidence="3" key="1">
    <citation type="submission" date="2021-01" db="UniProtKB">
        <authorList>
            <consortium name="EnsemblMetazoa"/>
        </authorList>
    </citation>
    <scope>IDENTIFICATION</scope>
</reference>
<organism evidence="3 4">
    <name type="scientific">Clytia hemisphaerica</name>
    <dbReference type="NCBI Taxonomy" id="252671"/>
    <lineage>
        <taxon>Eukaryota</taxon>
        <taxon>Metazoa</taxon>
        <taxon>Cnidaria</taxon>
        <taxon>Hydrozoa</taxon>
        <taxon>Hydroidolina</taxon>
        <taxon>Leptothecata</taxon>
        <taxon>Obeliida</taxon>
        <taxon>Clytiidae</taxon>
        <taxon>Clytia</taxon>
    </lineage>
</organism>
<feature type="coiled-coil region" evidence="1">
    <location>
        <begin position="65"/>
        <end position="92"/>
    </location>
</feature>